<organism evidence="2 3">
    <name type="scientific">Paenibacillus wenxiniae</name>
    <dbReference type="NCBI Taxonomy" id="1636843"/>
    <lineage>
        <taxon>Bacteria</taxon>
        <taxon>Bacillati</taxon>
        <taxon>Bacillota</taxon>
        <taxon>Bacilli</taxon>
        <taxon>Bacillales</taxon>
        <taxon>Paenibacillaceae</taxon>
        <taxon>Paenibacillus</taxon>
    </lineage>
</organism>
<dbReference type="PANTHER" id="PTHR43677:SF11">
    <property type="entry name" value="ZINC-CONTAINING ALCOHOL DEHYDROGENASE"/>
    <property type="match status" value="1"/>
</dbReference>
<name>A0ABW4RLI5_9BACL</name>
<dbReference type="Gene3D" id="3.40.50.720">
    <property type="entry name" value="NAD(P)-binding Rossmann-like Domain"/>
    <property type="match status" value="1"/>
</dbReference>
<dbReference type="InterPro" id="IPR051397">
    <property type="entry name" value="Zn-ADH-like_protein"/>
</dbReference>
<dbReference type="Gene3D" id="3.90.180.10">
    <property type="entry name" value="Medium-chain alcohol dehydrogenases, catalytic domain"/>
    <property type="match status" value="2"/>
</dbReference>
<dbReference type="SUPFAM" id="SSF50129">
    <property type="entry name" value="GroES-like"/>
    <property type="match status" value="1"/>
</dbReference>
<dbReference type="Proteomes" id="UP001597233">
    <property type="component" value="Unassembled WGS sequence"/>
</dbReference>
<dbReference type="EMBL" id="JBHUEH010000023">
    <property type="protein sequence ID" value="MFD1887166.1"/>
    <property type="molecule type" value="Genomic_DNA"/>
</dbReference>
<dbReference type="InterPro" id="IPR013149">
    <property type="entry name" value="ADH-like_C"/>
</dbReference>
<evidence type="ECO:0000313" key="2">
    <source>
        <dbReference type="EMBL" id="MFD1887166.1"/>
    </source>
</evidence>
<gene>
    <name evidence="2" type="ORF">ACFSC9_16865</name>
</gene>
<dbReference type="SUPFAM" id="SSF51735">
    <property type="entry name" value="NAD(P)-binding Rossmann-fold domains"/>
    <property type="match status" value="1"/>
</dbReference>
<protein>
    <submittedName>
        <fullName evidence="2">Zinc-binding alcohol dehydrogenase family protein</fullName>
    </submittedName>
</protein>
<sequence>MKAAIVYEFGQAPQYGEYELQALQSPHKVYINVIAAGLHQRVRSQADGSHYTSIGKLPLVPGVDGVGRLPDGRLVYFVMPDDSLGSMAEQTIIDPRRSLPIPDGADPIQIAAVMNPAMSSWVTLRQRSPLKQGSHVLVMGATGSSGQMAVQIAKLLGAERVIAAGRHSERLNRLTAIGADTLVSLEGEPSEVSERLGEAAADVDVVIDYLWGKPAEWAIPSMLKQRQDRSHALDWIQIGSMAGATANIPAAALRSANFRLLGSGQGSLSPTAYLAEFPALINCIAAGTLKLPVQTFPLADVEQAWNASTDPQQRIVLLPGLV</sequence>
<evidence type="ECO:0000313" key="3">
    <source>
        <dbReference type="Proteomes" id="UP001597233"/>
    </source>
</evidence>
<accession>A0ABW4RLI5</accession>
<dbReference type="RefSeq" id="WP_347327319.1">
    <property type="nucleotide sequence ID" value="NZ_JBCGUH010000025.1"/>
</dbReference>
<feature type="domain" description="Alcohol dehydrogenase-like C-terminal" evidence="1">
    <location>
        <begin position="146"/>
        <end position="210"/>
    </location>
</feature>
<proteinExistence type="predicted"/>
<dbReference type="Pfam" id="PF00107">
    <property type="entry name" value="ADH_zinc_N"/>
    <property type="match status" value="1"/>
</dbReference>
<reference evidence="3" key="1">
    <citation type="journal article" date="2019" name="Int. J. Syst. Evol. Microbiol.">
        <title>The Global Catalogue of Microorganisms (GCM) 10K type strain sequencing project: providing services to taxonomists for standard genome sequencing and annotation.</title>
        <authorList>
            <consortium name="The Broad Institute Genomics Platform"/>
            <consortium name="The Broad Institute Genome Sequencing Center for Infectious Disease"/>
            <person name="Wu L."/>
            <person name="Ma J."/>
        </authorList>
    </citation>
    <scope>NUCLEOTIDE SEQUENCE [LARGE SCALE GENOMIC DNA]</scope>
    <source>
        <strain evidence="3">CCUG 54950</strain>
    </source>
</reference>
<dbReference type="PANTHER" id="PTHR43677">
    <property type="entry name" value="SHORT-CHAIN DEHYDROGENASE/REDUCTASE"/>
    <property type="match status" value="1"/>
</dbReference>
<evidence type="ECO:0000259" key="1">
    <source>
        <dbReference type="Pfam" id="PF00107"/>
    </source>
</evidence>
<dbReference type="InterPro" id="IPR011032">
    <property type="entry name" value="GroES-like_sf"/>
</dbReference>
<comment type="caution">
    <text evidence="2">The sequence shown here is derived from an EMBL/GenBank/DDBJ whole genome shotgun (WGS) entry which is preliminary data.</text>
</comment>
<keyword evidence="3" id="KW-1185">Reference proteome</keyword>
<dbReference type="InterPro" id="IPR036291">
    <property type="entry name" value="NAD(P)-bd_dom_sf"/>
</dbReference>